<evidence type="ECO:0000313" key="3">
    <source>
        <dbReference type="EMBL" id="KXI29609.1"/>
    </source>
</evidence>
<dbReference type="AlphaFoldDB" id="A0A136A2Y1"/>
<dbReference type="Pfam" id="PF01757">
    <property type="entry name" value="Acyl_transf_3"/>
    <property type="match status" value="1"/>
</dbReference>
<feature type="transmembrane region" description="Helical" evidence="1">
    <location>
        <begin position="49"/>
        <end position="67"/>
    </location>
</feature>
<reference evidence="4" key="1">
    <citation type="submission" date="2016-02" db="EMBL/GenBank/DDBJ databases">
        <authorList>
            <person name="Schultz-Johansen M."/>
            <person name="Glaring M.A."/>
            <person name="Bech P.K."/>
            <person name="Stougaard P."/>
        </authorList>
    </citation>
    <scope>NUCLEOTIDE SEQUENCE [LARGE SCALE GENOMIC DNA]</scope>
    <source>
        <strain evidence="4">S66</strain>
    </source>
</reference>
<dbReference type="EMBL" id="LSNE01000003">
    <property type="protein sequence ID" value="KXI29609.1"/>
    <property type="molecule type" value="Genomic_DNA"/>
</dbReference>
<accession>A0A136A2Y1</accession>
<feature type="transmembrane region" description="Helical" evidence="1">
    <location>
        <begin position="168"/>
        <end position="189"/>
    </location>
</feature>
<dbReference type="InterPro" id="IPR050879">
    <property type="entry name" value="Acyltransferase_3"/>
</dbReference>
<feature type="transmembrane region" description="Helical" evidence="1">
    <location>
        <begin position="209"/>
        <end position="232"/>
    </location>
</feature>
<feature type="transmembrane region" description="Helical" evidence="1">
    <location>
        <begin position="12"/>
        <end position="29"/>
    </location>
</feature>
<dbReference type="GO" id="GO:0016747">
    <property type="term" value="F:acyltransferase activity, transferring groups other than amino-acyl groups"/>
    <property type="evidence" value="ECO:0007669"/>
    <property type="project" value="InterPro"/>
</dbReference>
<dbReference type="GO" id="GO:0016020">
    <property type="term" value="C:membrane"/>
    <property type="evidence" value="ECO:0007669"/>
    <property type="project" value="TreeGrafter"/>
</dbReference>
<gene>
    <name evidence="3" type="ORF">AX660_06035</name>
</gene>
<name>A0A136A2Y1_9ALTE</name>
<feature type="transmembrane region" description="Helical" evidence="1">
    <location>
        <begin position="87"/>
        <end position="110"/>
    </location>
</feature>
<evidence type="ECO:0000313" key="4">
    <source>
        <dbReference type="Proteomes" id="UP000070299"/>
    </source>
</evidence>
<keyword evidence="4" id="KW-1185">Reference proteome</keyword>
<organism evidence="3 4">
    <name type="scientific">Paraglaciecola hydrolytica</name>
    <dbReference type="NCBI Taxonomy" id="1799789"/>
    <lineage>
        <taxon>Bacteria</taxon>
        <taxon>Pseudomonadati</taxon>
        <taxon>Pseudomonadota</taxon>
        <taxon>Gammaproteobacteria</taxon>
        <taxon>Alteromonadales</taxon>
        <taxon>Alteromonadaceae</taxon>
        <taxon>Paraglaciecola</taxon>
    </lineage>
</organism>
<feature type="transmembrane region" description="Helical" evidence="1">
    <location>
        <begin position="252"/>
        <end position="271"/>
    </location>
</feature>
<feature type="domain" description="Acyltransferase 3" evidence="2">
    <location>
        <begin position="7"/>
        <end position="365"/>
    </location>
</feature>
<keyword evidence="1" id="KW-0812">Transmembrane</keyword>
<feature type="transmembrane region" description="Helical" evidence="1">
    <location>
        <begin position="283"/>
        <end position="305"/>
    </location>
</feature>
<comment type="caution">
    <text evidence="3">The sequence shown here is derived from an EMBL/GenBank/DDBJ whole genome shotgun (WGS) entry which is preliminary data.</text>
</comment>
<keyword evidence="1" id="KW-1133">Transmembrane helix</keyword>
<dbReference type="PANTHER" id="PTHR23028:SF53">
    <property type="entry name" value="ACYL_TRANSF_3 DOMAIN-CONTAINING PROTEIN"/>
    <property type="match status" value="1"/>
</dbReference>
<feature type="transmembrane region" description="Helical" evidence="1">
    <location>
        <begin position="139"/>
        <end position="161"/>
    </location>
</feature>
<evidence type="ECO:0000259" key="2">
    <source>
        <dbReference type="Pfam" id="PF01757"/>
    </source>
</evidence>
<dbReference type="PANTHER" id="PTHR23028">
    <property type="entry name" value="ACETYLTRANSFERASE"/>
    <property type="match status" value="1"/>
</dbReference>
<evidence type="ECO:0000256" key="1">
    <source>
        <dbReference type="SAM" id="Phobius"/>
    </source>
</evidence>
<proteinExistence type="predicted"/>
<dbReference type="STRING" id="1799789.AX660_06035"/>
<dbReference type="Proteomes" id="UP000070299">
    <property type="component" value="Unassembled WGS sequence"/>
</dbReference>
<dbReference type="OrthoDB" id="9767863at2"/>
<dbReference type="InterPro" id="IPR002656">
    <property type="entry name" value="Acyl_transf_3_dom"/>
</dbReference>
<sequence>MQNQRLKGLDGLRALAALAVFAVHYNQIVDVDVQYGEFDFYLLFANGEMGVALFFVLSGLLLSLPYWRAILFKEAWPKLSTFVKHRLARILPAYYMALTLLIILSNYWVFPAAWPDILLHYSFLFNYSEFSFFSINPSFWTLAVEMQFYLLLPIFFVVLRYQSFARALGLLVILALVCYALHYMFVLAVDKNIPWPGSTILLWVKVNGAVVTQSLLAHLPHFIIGIITGGVLLKTKTHLAFTQNSGAGQVKLVCDVVFVLSLSTVILLMATELGEWIQIPMGRYGLPVLPLVLAVLVYVTPFTYYAKWVLDDVVVRHLGKVSYGIYIYHFPILSFVDYQMSIYGWDAREDWAYLLIIASLLIFIVANLSYYLVERPILGYAHKQRVN</sequence>
<dbReference type="GO" id="GO:0000271">
    <property type="term" value="P:polysaccharide biosynthetic process"/>
    <property type="evidence" value="ECO:0007669"/>
    <property type="project" value="TreeGrafter"/>
</dbReference>
<feature type="transmembrane region" description="Helical" evidence="1">
    <location>
        <begin position="351"/>
        <end position="373"/>
    </location>
</feature>
<keyword evidence="1" id="KW-0472">Membrane</keyword>
<protein>
    <recommendedName>
        <fullName evidence="2">Acyltransferase 3 domain-containing protein</fullName>
    </recommendedName>
</protein>
<dbReference type="RefSeq" id="WP_068372384.1">
    <property type="nucleotide sequence ID" value="NZ_LSNE01000003.1"/>
</dbReference>